<keyword evidence="3" id="KW-1185">Reference proteome</keyword>
<sequence length="522" mass="57592">MTRRSSSMPLLPRPTDFTKTAPFVSREVFRLVLRLEAQKALDVNVAALEQRFRVPPGYADDDSLNARGEFIPGPGAYEFPDQWPVRDVTATPTAAFLSRTTRGPFSPSQRAASACPNSPAIHARIESNTATLKDRHLGSSTAHPDLASPTKISKSPRSRLILPGSTSRRDLVLQIPERQQNHLDLVEVDTQTRTCYSSLNPQNVLVFSKVGREPVAGKEAVPAVGTYDIKRLWDSSAPRTTMGAPSPALFGASREKRVVTWRPALTPASYNVSTSWNSSRHYAKQKDKVVRSAAKRRIRSAKLHARTISSPIIRPATANAALHVEPDTHDSVSTETPEQDDDPFNWLRQRPNGEQRVNFLAAKHGLVHHIRSTTRRSTEYRQSIGSQYDEPTSPGTPSQRLLRQPSNLQEDDMSATEPLYTAKPQDVRIKVSCRMPGGMLISASVYSMKKLGHFKAAVLVRQKRFQTVDQFDLYLASGKKLVGLDETLAACGVHDRSTLQIVPVVTVALTPQGNQTTSAASK</sequence>
<dbReference type="Proteomes" id="UP001165121">
    <property type="component" value="Unassembled WGS sequence"/>
</dbReference>
<name>A0A9W6XBK3_9STRA</name>
<dbReference type="OrthoDB" id="106927at2759"/>
<feature type="compositionally biased region" description="Polar residues" evidence="1">
    <location>
        <begin position="380"/>
        <end position="402"/>
    </location>
</feature>
<gene>
    <name evidence="2" type="ORF">Pfra01_000934200</name>
</gene>
<protein>
    <submittedName>
        <fullName evidence="2">Unnamed protein product</fullName>
    </submittedName>
</protein>
<evidence type="ECO:0000256" key="1">
    <source>
        <dbReference type="SAM" id="MobiDB-lite"/>
    </source>
</evidence>
<dbReference type="AlphaFoldDB" id="A0A9W6XBK3"/>
<evidence type="ECO:0000313" key="3">
    <source>
        <dbReference type="Proteomes" id="UP001165121"/>
    </source>
</evidence>
<dbReference type="EMBL" id="BSXT01000868">
    <property type="protein sequence ID" value="GMF35371.1"/>
    <property type="molecule type" value="Genomic_DNA"/>
</dbReference>
<reference evidence="2" key="1">
    <citation type="submission" date="2023-04" db="EMBL/GenBank/DDBJ databases">
        <title>Phytophthora fragariaefolia NBRC 109709.</title>
        <authorList>
            <person name="Ichikawa N."/>
            <person name="Sato H."/>
            <person name="Tonouchi N."/>
        </authorList>
    </citation>
    <scope>NUCLEOTIDE SEQUENCE</scope>
    <source>
        <strain evidence="2">NBRC 109709</strain>
    </source>
</reference>
<accession>A0A9W6XBK3</accession>
<feature type="region of interest" description="Disordered" evidence="1">
    <location>
        <begin position="136"/>
        <end position="163"/>
    </location>
</feature>
<proteinExistence type="predicted"/>
<feature type="region of interest" description="Disordered" evidence="1">
    <location>
        <begin position="371"/>
        <end position="402"/>
    </location>
</feature>
<feature type="region of interest" description="Disordered" evidence="1">
    <location>
        <begin position="326"/>
        <end position="345"/>
    </location>
</feature>
<comment type="caution">
    <text evidence="2">The sequence shown here is derived from an EMBL/GenBank/DDBJ whole genome shotgun (WGS) entry which is preliminary data.</text>
</comment>
<evidence type="ECO:0000313" key="2">
    <source>
        <dbReference type="EMBL" id="GMF35371.1"/>
    </source>
</evidence>
<organism evidence="2 3">
    <name type="scientific">Phytophthora fragariaefolia</name>
    <dbReference type="NCBI Taxonomy" id="1490495"/>
    <lineage>
        <taxon>Eukaryota</taxon>
        <taxon>Sar</taxon>
        <taxon>Stramenopiles</taxon>
        <taxon>Oomycota</taxon>
        <taxon>Peronosporomycetes</taxon>
        <taxon>Peronosporales</taxon>
        <taxon>Peronosporaceae</taxon>
        <taxon>Phytophthora</taxon>
    </lineage>
</organism>